<dbReference type="Pfam" id="PF13921">
    <property type="entry name" value="Myb_DNA-bind_6"/>
    <property type="match status" value="1"/>
</dbReference>
<feature type="region of interest" description="Disordered" evidence="6">
    <location>
        <begin position="157"/>
        <end position="287"/>
    </location>
</feature>
<feature type="domain" description="C2H2-type" evidence="8">
    <location>
        <begin position="546"/>
        <end position="576"/>
    </location>
</feature>
<dbReference type="InterPro" id="IPR009057">
    <property type="entry name" value="Homeodomain-like_sf"/>
</dbReference>
<evidence type="ECO:0000256" key="2">
    <source>
        <dbReference type="ARBA" id="ARBA00023125"/>
    </source>
</evidence>
<dbReference type="RefSeq" id="XP_037221574.1">
    <property type="nucleotide sequence ID" value="XM_037361282.1"/>
</dbReference>
<feature type="compositionally biased region" description="Low complexity" evidence="6">
    <location>
        <begin position="214"/>
        <end position="224"/>
    </location>
</feature>
<dbReference type="PANTHER" id="PTHR46621:SF1">
    <property type="entry name" value="SNRNA-ACTIVATING PROTEIN COMPLEX SUBUNIT 4"/>
    <property type="match status" value="1"/>
</dbReference>
<evidence type="ECO:0000256" key="5">
    <source>
        <dbReference type="PROSITE-ProRule" id="PRU00042"/>
    </source>
</evidence>
<evidence type="ECO:0000313" key="10">
    <source>
        <dbReference type="EMBL" id="KAF7306555.1"/>
    </source>
</evidence>
<dbReference type="SMART" id="SM00717">
    <property type="entry name" value="SANT"/>
    <property type="match status" value="3"/>
</dbReference>
<keyword evidence="3" id="KW-0804">Transcription</keyword>
<feature type="domain" description="Myb-like" evidence="7">
    <location>
        <begin position="56"/>
        <end position="106"/>
    </location>
</feature>
<feature type="compositionally biased region" description="Low complexity" evidence="6">
    <location>
        <begin position="268"/>
        <end position="287"/>
    </location>
</feature>
<keyword evidence="5" id="KW-0862">Zinc</keyword>
<feature type="domain" description="HTH myb-type" evidence="9">
    <location>
        <begin position="56"/>
        <end position="110"/>
    </location>
</feature>
<dbReference type="GeneID" id="59343798"/>
<gene>
    <name evidence="10" type="ORF">MIND_00446800</name>
</gene>
<feature type="domain" description="HTH myb-type" evidence="9">
    <location>
        <begin position="9"/>
        <end position="51"/>
    </location>
</feature>
<dbReference type="AlphaFoldDB" id="A0A8H6SWS1"/>
<proteinExistence type="predicted"/>
<dbReference type="PROSITE" id="PS51294">
    <property type="entry name" value="HTH_MYB"/>
    <property type="match status" value="3"/>
</dbReference>
<name>A0A8H6SWS1_9AGAR</name>
<keyword evidence="2" id="KW-0238">DNA-binding</keyword>
<dbReference type="GO" id="GO:0000978">
    <property type="term" value="F:RNA polymerase II cis-regulatory region sequence-specific DNA binding"/>
    <property type="evidence" value="ECO:0007669"/>
    <property type="project" value="TreeGrafter"/>
</dbReference>
<feature type="domain" description="C2H2-type" evidence="8">
    <location>
        <begin position="491"/>
        <end position="518"/>
    </location>
</feature>
<keyword evidence="1" id="KW-0805">Transcription regulation</keyword>
<sequence length="601" mass="66074">MAQRAGVERRWTVEEDELLLAAVANFGEHDNWKTVAQAVPGRTNKACRKRWLHSLSPTIKKSAWTASEDHLLIELYGLHGPKWSLIARSIQGRTDDACSKRYREALDPSLKKDEWTSQEDVRLLEAFARIGGKWGRVGQELGRSGLGCRNRHRLLERNRLKAQRRTEQHPTVVARYYPPESYPTALGSEHPTETYRAPSPQMPLKSPPMPFNYSSSSLSAALSDPPRPSLPLPPVDELMDMPYDYPSPTTSASPGPADSKSPTPELVTSSSASTTPATSLSPAQPLPIPLYTTPTPYTISPAQLFINSPNLPPPRPPKRFTPVLVPTPSIETLDCTNPPSALPSSSSLLLATESTSSVAATQPPDTQTCSPLIPPIPLSPADSPQLDLPPVAFSSQPNPLPPVTQTLIKRQKRPRKAKAIGETRLSCILPTSSNPELRAYACGLESCWPEGESTSSACYSTSKELLDHNREAHGEEPDNEVADKPNDSRPYRCALAGCGKSWKSLNGLQYHLQISTAHFQNAVSSTFEATNEIDVIEEADSNRRVYICTHAGCFKAYKQPSGLRYHLKHGHSDAAQLETVPPTLAREMGKKTRKMRRKDDS</sequence>
<protein>
    <submittedName>
        <fullName evidence="10">Uncharacterized protein</fullName>
    </submittedName>
</protein>
<dbReference type="GO" id="GO:0008270">
    <property type="term" value="F:zinc ion binding"/>
    <property type="evidence" value="ECO:0007669"/>
    <property type="project" value="UniProtKB-KW"/>
</dbReference>
<evidence type="ECO:0000259" key="7">
    <source>
        <dbReference type="PROSITE" id="PS50090"/>
    </source>
</evidence>
<dbReference type="PROSITE" id="PS50157">
    <property type="entry name" value="ZINC_FINGER_C2H2_2"/>
    <property type="match status" value="2"/>
</dbReference>
<dbReference type="GO" id="GO:0042796">
    <property type="term" value="P:snRNA transcription by RNA polymerase III"/>
    <property type="evidence" value="ECO:0007669"/>
    <property type="project" value="TreeGrafter"/>
</dbReference>
<dbReference type="InterPro" id="IPR001005">
    <property type="entry name" value="SANT/Myb"/>
</dbReference>
<feature type="compositionally biased region" description="Pro residues" evidence="6">
    <location>
        <begin position="225"/>
        <end position="234"/>
    </location>
</feature>
<evidence type="ECO:0000256" key="4">
    <source>
        <dbReference type="ARBA" id="ARBA00023242"/>
    </source>
</evidence>
<keyword evidence="5" id="KW-0863">Zinc-finger</keyword>
<dbReference type="Gene3D" id="1.10.10.60">
    <property type="entry name" value="Homeodomain-like"/>
    <property type="match status" value="3"/>
</dbReference>
<evidence type="ECO:0000256" key="6">
    <source>
        <dbReference type="SAM" id="MobiDB-lite"/>
    </source>
</evidence>
<dbReference type="GO" id="GO:0042795">
    <property type="term" value="P:snRNA transcription by RNA polymerase II"/>
    <property type="evidence" value="ECO:0007669"/>
    <property type="project" value="TreeGrafter"/>
</dbReference>
<keyword evidence="4" id="KW-0539">Nucleus</keyword>
<dbReference type="Proteomes" id="UP000636479">
    <property type="component" value="Unassembled WGS sequence"/>
</dbReference>
<evidence type="ECO:0000313" key="11">
    <source>
        <dbReference type="Proteomes" id="UP000636479"/>
    </source>
</evidence>
<dbReference type="SUPFAM" id="SSF46689">
    <property type="entry name" value="Homeodomain-like"/>
    <property type="match status" value="2"/>
</dbReference>
<dbReference type="GO" id="GO:0019185">
    <property type="term" value="C:snRNA-activating protein complex"/>
    <property type="evidence" value="ECO:0007669"/>
    <property type="project" value="TreeGrafter"/>
</dbReference>
<dbReference type="InterPro" id="IPR013087">
    <property type="entry name" value="Znf_C2H2_type"/>
</dbReference>
<keyword evidence="5" id="KW-0479">Metal-binding</keyword>
<feature type="domain" description="Myb-like" evidence="7">
    <location>
        <begin position="10"/>
        <end position="55"/>
    </location>
</feature>
<reference evidence="10" key="1">
    <citation type="submission" date="2020-05" db="EMBL/GenBank/DDBJ databases">
        <title>Mycena genomes resolve the evolution of fungal bioluminescence.</title>
        <authorList>
            <person name="Tsai I.J."/>
        </authorList>
    </citation>
    <scope>NUCLEOTIDE SEQUENCE</scope>
    <source>
        <strain evidence="10">171206Taipei</strain>
    </source>
</reference>
<evidence type="ECO:0000259" key="8">
    <source>
        <dbReference type="PROSITE" id="PS50157"/>
    </source>
</evidence>
<evidence type="ECO:0000259" key="9">
    <source>
        <dbReference type="PROSITE" id="PS51294"/>
    </source>
</evidence>
<dbReference type="GO" id="GO:0001006">
    <property type="term" value="F:RNA polymerase III type 3 promoter sequence-specific DNA binding"/>
    <property type="evidence" value="ECO:0007669"/>
    <property type="project" value="TreeGrafter"/>
</dbReference>
<dbReference type="EMBL" id="JACAZF010000004">
    <property type="protein sequence ID" value="KAF7306555.1"/>
    <property type="molecule type" value="Genomic_DNA"/>
</dbReference>
<dbReference type="OrthoDB" id="2143914at2759"/>
<dbReference type="PROSITE" id="PS50090">
    <property type="entry name" value="MYB_LIKE"/>
    <property type="match status" value="3"/>
</dbReference>
<feature type="domain" description="Myb-like" evidence="7">
    <location>
        <begin position="107"/>
        <end position="151"/>
    </location>
</feature>
<dbReference type="InterPro" id="IPR017930">
    <property type="entry name" value="Myb_dom"/>
</dbReference>
<feature type="compositionally biased region" description="Basic and acidic residues" evidence="6">
    <location>
        <begin position="157"/>
        <end position="168"/>
    </location>
</feature>
<organism evidence="10 11">
    <name type="scientific">Mycena indigotica</name>
    <dbReference type="NCBI Taxonomy" id="2126181"/>
    <lineage>
        <taxon>Eukaryota</taxon>
        <taxon>Fungi</taxon>
        <taxon>Dikarya</taxon>
        <taxon>Basidiomycota</taxon>
        <taxon>Agaricomycotina</taxon>
        <taxon>Agaricomycetes</taxon>
        <taxon>Agaricomycetidae</taxon>
        <taxon>Agaricales</taxon>
        <taxon>Marasmiineae</taxon>
        <taxon>Mycenaceae</taxon>
        <taxon>Mycena</taxon>
    </lineage>
</organism>
<comment type="caution">
    <text evidence="10">The sequence shown here is derived from an EMBL/GenBank/DDBJ whole genome shotgun (WGS) entry which is preliminary data.</text>
</comment>
<evidence type="ECO:0000256" key="3">
    <source>
        <dbReference type="ARBA" id="ARBA00023163"/>
    </source>
</evidence>
<dbReference type="SMART" id="SM00355">
    <property type="entry name" value="ZnF_C2H2"/>
    <property type="match status" value="3"/>
</dbReference>
<evidence type="ECO:0000256" key="1">
    <source>
        <dbReference type="ARBA" id="ARBA00023015"/>
    </source>
</evidence>
<feature type="domain" description="HTH myb-type" evidence="9">
    <location>
        <begin position="111"/>
        <end position="159"/>
    </location>
</feature>
<dbReference type="InterPro" id="IPR051575">
    <property type="entry name" value="Myb-like_DNA-bd"/>
</dbReference>
<accession>A0A8H6SWS1</accession>
<dbReference type="CDD" id="cd00167">
    <property type="entry name" value="SANT"/>
    <property type="match status" value="1"/>
</dbReference>
<dbReference type="PANTHER" id="PTHR46621">
    <property type="entry name" value="SNRNA-ACTIVATING PROTEIN COMPLEX SUBUNIT 4"/>
    <property type="match status" value="1"/>
</dbReference>
<dbReference type="Gene3D" id="3.30.160.60">
    <property type="entry name" value="Classic Zinc Finger"/>
    <property type="match status" value="1"/>
</dbReference>
<keyword evidence="11" id="KW-1185">Reference proteome</keyword>
<dbReference type="PROSITE" id="PS00028">
    <property type="entry name" value="ZINC_FINGER_C2H2_1"/>
    <property type="match status" value="1"/>
</dbReference>
<dbReference type="Pfam" id="PF00249">
    <property type="entry name" value="Myb_DNA-binding"/>
    <property type="match status" value="1"/>
</dbReference>
<feature type="compositionally biased region" description="Low complexity" evidence="6">
    <location>
        <begin position="246"/>
        <end position="259"/>
    </location>
</feature>